<comment type="similarity">
    <text evidence="2">Belongs to the Nudix hydrolase family.</text>
</comment>
<organism evidence="4 5">
    <name type="scientific">Desulfobaculum bizertense DSM 18034</name>
    <dbReference type="NCBI Taxonomy" id="1121442"/>
    <lineage>
        <taxon>Bacteria</taxon>
        <taxon>Pseudomonadati</taxon>
        <taxon>Thermodesulfobacteriota</taxon>
        <taxon>Desulfovibrionia</taxon>
        <taxon>Desulfovibrionales</taxon>
        <taxon>Desulfovibrionaceae</taxon>
        <taxon>Desulfobaculum</taxon>
    </lineage>
</organism>
<dbReference type="GO" id="GO:0016787">
    <property type="term" value="F:hydrolase activity"/>
    <property type="evidence" value="ECO:0007669"/>
    <property type="project" value="UniProtKB-KW"/>
</dbReference>
<proteinExistence type="inferred from homology"/>
<dbReference type="STRING" id="1121442.SAMN02745702_01801"/>
<dbReference type="PANTHER" id="PTHR43736:SF1">
    <property type="entry name" value="DIHYDRONEOPTERIN TRIPHOSPHATE DIPHOSPHATASE"/>
    <property type="match status" value="1"/>
</dbReference>
<dbReference type="PRINTS" id="PR00502">
    <property type="entry name" value="NUDIXFAMILY"/>
</dbReference>
<dbReference type="InterPro" id="IPR020476">
    <property type="entry name" value="Nudix_hydrolase"/>
</dbReference>
<evidence type="ECO:0000256" key="2">
    <source>
        <dbReference type="RuleBase" id="RU003476"/>
    </source>
</evidence>
<dbReference type="Gene3D" id="3.90.79.10">
    <property type="entry name" value="Nucleoside Triphosphate Pyrophosphohydrolase"/>
    <property type="match status" value="1"/>
</dbReference>
<protein>
    <submittedName>
        <fullName evidence="4">8-oxo-dGTP diphosphatase</fullName>
    </submittedName>
</protein>
<dbReference type="CDD" id="cd18873">
    <property type="entry name" value="NUDIX_NadM_like"/>
    <property type="match status" value="1"/>
</dbReference>
<gene>
    <name evidence="4" type="ORF">SAMN02745702_01801</name>
</gene>
<name>A0A1T4W765_9BACT</name>
<dbReference type="RefSeq" id="WP_078685082.1">
    <property type="nucleotide sequence ID" value="NZ_FUYA01000005.1"/>
</dbReference>
<dbReference type="Proteomes" id="UP000189733">
    <property type="component" value="Unassembled WGS sequence"/>
</dbReference>
<dbReference type="PANTHER" id="PTHR43736">
    <property type="entry name" value="ADP-RIBOSE PYROPHOSPHATASE"/>
    <property type="match status" value="1"/>
</dbReference>
<keyword evidence="1 2" id="KW-0378">Hydrolase</keyword>
<evidence type="ECO:0000259" key="3">
    <source>
        <dbReference type="PROSITE" id="PS51462"/>
    </source>
</evidence>
<feature type="domain" description="Nudix hydrolase" evidence="3">
    <location>
        <begin position="19"/>
        <end position="148"/>
    </location>
</feature>
<dbReference type="Pfam" id="PF00293">
    <property type="entry name" value="NUDIX"/>
    <property type="match status" value="1"/>
</dbReference>
<evidence type="ECO:0000313" key="5">
    <source>
        <dbReference type="Proteomes" id="UP000189733"/>
    </source>
</evidence>
<keyword evidence="5" id="KW-1185">Reference proteome</keyword>
<reference evidence="4 5" key="1">
    <citation type="submission" date="2017-02" db="EMBL/GenBank/DDBJ databases">
        <authorList>
            <person name="Peterson S.W."/>
        </authorList>
    </citation>
    <scope>NUCLEOTIDE SEQUENCE [LARGE SCALE GENOMIC DNA]</scope>
    <source>
        <strain evidence="4 5">DSM 18034</strain>
    </source>
</reference>
<dbReference type="PROSITE" id="PS00893">
    <property type="entry name" value="NUDIX_BOX"/>
    <property type="match status" value="1"/>
</dbReference>
<dbReference type="SUPFAM" id="SSF55811">
    <property type="entry name" value="Nudix"/>
    <property type="match status" value="1"/>
</dbReference>
<evidence type="ECO:0000313" key="4">
    <source>
        <dbReference type="EMBL" id="SKA73122.1"/>
    </source>
</evidence>
<dbReference type="EMBL" id="FUYA01000005">
    <property type="protein sequence ID" value="SKA73122.1"/>
    <property type="molecule type" value="Genomic_DNA"/>
</dbReference>
<evidence type="ECO:0000256" key="1">
    <source>
        <dbReference type="ARBA" id="ARBA00022801"/>
    </source>
</evidence>
<accession>A0A1T4W765</accession>
<dbReference type="InterPro" id="IPR000086">
    <property type="entry name" value="NUDIX_hydrolase_dom"/>
</dbReference>
<dbReference type="InterPro" id="IPR015797">
    <property type="entry name" value="NUDIX_hydrolase-like_dom_sf"/>
</dbReference>
<dbReference type="PROSITE" id="PS51462">
    <property type="entry name" value="NUDIX"/>
    <property type="match status" value="1"/>
</dbReference>
<dbReference type="AlphaFoldDB" id="A0A1T4W765"/>
<sequence length="154" mass="17193">MYKDVTCPHCGKTFETYCNPVPTVDMLIYQQGKGVVLIKRKNPPYGWALPGGFVDCGETVEQAVVREMKEETDLDVTIQGMLGVYSDPKRDPRMHTMSVVFIGSTEDPDALCAGDDAGEARFFQRGKLPESIAFDHATILQDFWRWLDARGGVV</sequence>
<dbReference type="OrthoDB" id="9761969at2"/>
<dbReference type="InterPro" id="IPR020084">
    <property type="entry name" value="NUDIX_hydrolase_CS"/>
</dbReference>